<keyword evidence="6 10" id="KW-0472">Membrane</keyword>
<feature type="transmembrane region" description="Helical" evidence="10">
    <location>
        <begin position="105"/>
        <end position="125"/>
    </location>
</feature>
<dbReference type="RefSeq" id="XP_031566907.1">
    <property type="nucleotide sequence ID" value="XM_031711047.1"/>
</dbReference>
<evidence type="ECO:0000313" key="16">
    <source>
        <dbReference type="RefSeq" id="XP_031566910.1"/>
    </source>
</evidence>
<evidence type="ECO:0000256" key="2">
    <source>
        <dbReference type="ARBA" id="ARBA00022475"/>
    </source>
</evidence>
<dbReference type="Gene3D" id="1.20.1070.10">
    <property type="entry name" value="Rhodopsin 7-helix transmembrane proteins"/>
    <property type="match status" value="1"/>
</dbReference>
<dbReference type="RefSeq" id="XP_031566910.1">
    <property type="nucleotide sequence ID" value="XM_031711050.1"/>
</dbReference>
<evidence type="ECO:0000256" key="9">
    <source>
        <dbReference type="RuleBase" id="RU000688"/>
    </source>
</evidence>
<dbReference type="PANTHER" id="PTHR24248">
    <property type="entry name" value="ADRENERGIC RECEPTOR-RELATED G-PROTEIN COUPLED RECEPTOR"/>
    <property type="match status" value="1"/>
</dbReference>
<evidence type="ECO:0000313" key="13">
    <source>
        <dbReference type="RefSeq" id="XP_031566907.1"/>
    </source>
</evidence>
<evidence type="ECO:0000313" key="12">
    <source>
        <dbReference type="Proteomes" id="UP000515163"/>
    </source>
</evidence>
<dbReference type="PRINTS" id="PR00237">
    <property type="entry name" value="GPCRRHODOPSN"/>
</dbReference>
<keyword evidence="4 10" id="KW-1133">Transmembrane helix</keyword>
<evidence type="ECO:0000256" key="7">
    <source>
        <dbReference type="ARBA" id="ARBA00023170"/>
    </source>
</evidence>
<accession>A0A6P8IJJ7</accession>
<dbReference type="AlphaFoldDB" id="A0A6P8IJJ7"/>
<dbReference type="RefSeq" id="XP_031566909.1">
    <property type="nucleotide sequence ID" value="XM_031711049.1"/>
</dbReference>
<dbReference type="SMART" id="SM01381">
    <property type="entry name" value="7TM_GPCR_Srsx"/>
    <property type="match status" value="1"/>
</dbReference>
<dbReference type="RefSeq" id="XP_031566908.1">
    <property type="nucleotide sequence ID" value="XM_031711048.1"/>
</dbReference>
<dbReference type="InterPro" id="IPR017452">
    <property type="entry name" value="GPCR_Rhodpsn_7TM"/>
</dbReference>
<dbReference type="GeneID" id="116301883"/>
<dbReference type="Proteomes" id="UP000515163">
    <property type="component" value="Unplaced"/>
</dbReference>
<keyword evidence="7 9" id="KW-0675">Receptor</keyword>
<dbReference type="GO" id="GO:0004930">
    <property type="term" value="F:G protein-coupled receptor activity"/>
    <property type="evidence" value="ECO:0007669"/>
    <property type="project" value="UniProtKB-KW"/>
</dbReference>
<evidence type="ECO:0000256" key="3">
    <source>
        <dbReference type="ARBA" id="ARBA00022692"/>
    </source>
</evidence>
<evidence type="ECO:0000313" key="14">
    <source>
        <dbReference type="RefSeq" id="XP_031566908.1"/>
    </source>
</evidence>
<feature type="transmembrane region" description="Helical" evidence="10">
    <location>
        <begin position="177"/>
        <end position="198"/>
    </location>
</feature>
<keyword evidence="5 9" id="KW-0297">G-protein coupled receptor</keyword>
<feature type="transmembrane region" description="Helical" evidence="10">
    <location>
        <begin position="232"/>
        <end position="255"/>
    </location>
</feature>
<protein>
    <submittedName>
        <fullName evidence="13 14">Probable G-protein coupled receptor No9</fullName>
    </submittedName>
</protein>
<dbReference type="CDD" id="cd14967">
    <property type="entry name" value="7tmA_amine_R-like"/>
    <property type="match status" value="1"/>
</dbReference>
<dbReference type="GO" id="GO:0071880">
    <property type="term" value="P:adenylate cyclase-activating adrenergic receptor signaling pathway"/>
    <property type="evidence" value="ECO:0007669"/>
    <property type="project" value="TreeGrafter"/>
</dbReference>
<keyword evidence="3 9" id="KW-0812">Transmembrane</keyword>
<evidence type="ECO:0000256" key="5">
    <source>
        <dbReference type="ARBA" id="ARBA00023040"/>
    </source>
</evidence>
<sequence length="342" mass="38355">MANTSSNITSNSSLSTPTVMASFSKSLSIPSFIFLLFILVMSLSGNILVILAFRIYRKLRTKTNYFVISLACADIFVASTSMPFWGVYLLTGPNSVISDTLMKVWTSIDILCGVASIINLAAISIERCICITRPLTYHTMMTSRRAVCIILFNWFLAFIMSSLKFALYNWEPPKYELLISISCFFLPLTIMCLCYHLIFKAARYQARQIALVVKGGVRNFLLSTEVRAAKTLGVVMGAFIISWGPFFVMNLVYGFCPKGENCLSFEAVMVAKWMHYSNSFYNPIVYACMNKEFRSAFANILFRGRACSKNGPSCRRGTLTECNLTYFHGNANGSSMESCHRP</sequence>
<organism evidence="12 16">
    <name type="scientific">Actinia tenebrosa</name>
    <name type="common">Australian red waratah sea anemone</name>
    <dbReference type="NCBI Taxonomy" id="6105"/>
    <lineage>
        <taxon>Eukaryota</taxon>
        <taxon>Metazoa</taxon>
        <taxon>Cnidaria</taxon>
        <taxon>Anthozoa</taxon>
        <taxon>Hexacorallia</taxon>
        <taxon>Actiniaria</taxon>
        <taxon>Actiniidae</taxon>
        <taxon>Actinia</taxon>
    </lineage>
</organism>
<comment type="similarity">
    <text evidence="9">Belongs to the G-protein coupled receptor 1 family.</text>
</comment>
<feature type="transmembrane region" description="Helical" evidence="10">
    <location>
        <begin position="32"/>
        <end position="53"/>
    </location>
</feature>
<gene>
    <name evidence="13 14 15 16" type="primary">LOC116301883</name>
</gene>
<comment type="subcellular location">
    <subcellularLocation>
        <location evidence="1">Cell membrane</location>
        <topology evidence="1">Multi-pass membrane protein</topology>
    </subcellularLocation>
</comment>
<dbReference type="Pfam" id="PF00001">
    <property type="entry name" value="7tm_1"/>
    <property type="match status" value="1"/>
</dbReference>
<dbReference type="PROSITE" id="PS50262">
    <property type="entry name" value="G_PROTEIN_RECEP_F1_2"/>
    <property type="match status" value="1"/>
</dbReference>
<dbReference type="InterPro" id="IPR000276">
    <property type="entry name" value="GPCR_Rhodpsn"/>
</dbReference>
<feature type="domain" description="G-protein coupled receptors family 1 profile" evidence="11">
    <location>
        <begin position="45"/>
        <end position="286"/>
    </location>
</feature>
<dbReference type="GO" id="GO:0005886">
    <property type="term" value="C:plasma membrane"/>
    <property type="evidence" value="ECO:0007669"/>
    <property type="project" value="UniProtKB-SubCell"/>
</dbReference>
<evidence type="ECO:0000313" key="15">
    <source>
        <dbReference type="RefSeq" id="XP_031566909.1"/>
    </source>
</evidence>
<evidence type="ECO:0000256" key="6">
    <source>
        <dbReference type="ARBA" id="ARBA00023136"/>
    </source>
</evidence>
<evidence type="ECO:0000256" key="1">
    <source>
        <dbReference type="ARBA" id="ARBA00004651"/>
    </source>
</evidence>
<dbReference type="KEGG" id="aten:116301883"/>
<keyword evidence="8 9" id="KW-0807">Transducer</keyword>
<dbReference type="GO" id="GO:0043410">
    <property type="term" value="P:positive regulation of MAPK cascade"/>
    <property type="evidence" value="ECO:0007669"/>
    <property type="project" value="TreeGrafter"/>
</dbReference>
<evidence type="ECO:0000256" key="8">
    <source>
        <dbReference type="ARBA" id="ARBA00023224"/>
    </source>
</evidence>
<keyword evidence="12" id="KW-1185">Reference proteome</keyword>
<name>A0A6P8IJJ7_ACTTE</name>
<feature type="transmembrane region" description="Helical" evidence="10">
    <location>
        <begin position="146"/>
        <end position="165"/>
    </location>
</feature>
<reference evidence="13 14" key="1">
    <citation type="submission" date="2025-04" db="UniProtKB">
        <authorList>
            <consortium name="RefSeq"/>
        </authorList>
    </citation>
    <scope>IDENTIFICATION</scope>
    <source>
        <tissue evidence="13 14">Tentacle</tissue>
    </source>
</reference>
<evidence type="ECO:0000256" key="10">
    <source>
        <dbReference type="SAM" id="Phobius"/>
    </source>
</evidence>
<feature type="transmembrane region" description="Helical" evidence="10">
    <location>
        <begin position="65"/>
        <end position="85"/>
    </location>
</feature>
<dbReference type="PROSITE" id="PS00237">
    <property type="entry name" value="G_PROTEIN_RECEP_F1_1"/>
    <property type="match status" value="1"/>
</dbReference>
<dbReference type="SUPFAM" id="SSF81321">
    <property type="entry name" value="Family A G protein-coupled receptor-like"/>
    <property type="match status" value="1"/>
</dbReference>
<dbReference type="OrthoDB" id="5957871at2759"/>
<proteinExistence type="inferred from homology"/>
<evidence type="ECO:0000256" key="4">
    <source>
        <dbReference type="ARBA" id="ARBA00022989"/>
    </source>
</evidence>
<evidence type="ECO:0000259" key="11">
    <source>
        <dbReference type="PROSITE" id="PS50262"/>
    </source>
</evidence>
<keyword evidence="2" id="KW-1003">Cell membrane</keyword>